<dbReference type="GO" id="GO:0003676">
    <property type="term" value="F:nucleic acid binding"/>
    <property type="evidence" value="ECO:0007669"/>
    <property type="project" value="InterPro"/>
</dbReference>
<evidence type="ECO:0000256" key="2">
    <source>
        <dbReference type="SAM" id="SignalP"/>
    </source>
</evidence>
<dbReference type="SUPFAM" id="SSF53098">
    <property type="entry name" value="Ribonuclease H-like"/>
    <property type="match status" value="1"/>
</dbReference>
<dbReference type="PANTHER" id="PTHR47723:SF19">
    <property type="entry name" value="POLYNUCLEOTIDYL TRANSFERASE, RIBONUCLEASE H-LIKE SUPERFAMILY PROTEIN"/>
    <property type="match status" value="1"/>
</dbReference>
<dbReference type="Pfam" id="PF13456">
    <property type="entry name" value="RVT_3"/>
    <property type="match status" value="1"/>
</dbReference>
<dbReference type="InterPro" id="IPR044730">
    <property type="entry name" value="RNase_H-like_dom_plant"/>
</dbReference>
<dbReference type="PANTHER" id="PTHR47723">
    <property type="entry name" value="OS05G0353850 PROTEIN"/>
    <property type="match status" value="1"/>
</dbReference>
<dbReference type="CDD" id="cd06222">
    <property type="entry name" value="RNase_H_like"/>
    <property type="match status" value="1"/>
</dbReference>
<reference evidence="4" key="1">
    <citation type="submission" date="2020-09" db="EMBL/GenBank/DDBJ databases">
        <title>Genome-Enabled Discovery of Anthraquinone Biosynthesis in Senna tora.</title>
        <authorList>
            <person name="Kang S.-H."/>
            <person name="Pandey R.P."/>
            <person name="Lee C.-M."/>
            <person name="Sim J.-S."/>
            <person name="Jeong J.-T."/>
            <person name="Choi B.-S."/>
            <person name="Jung M."/>
            <person name="Ginzburg D."/>
            <person name="Zhao K."/>
            <person name="Won S.Y."/>
            <person name="Oh T.-J."/>
            <person name="Yu Y."/>
            <person name="Kim N.-H."/>
            <person name="Lee O.R."/>
            <person name="Lee T.-H."/>
            <person name="Bashyal P."/>
            <person name="Kim T.-S."/>
            <person name="Lee W.-H."/>
            <person name="Kawkins C."/>
            <person name="Kim C.-K."/>
            <person name="Kim J.S."/>
            <person name="Ahn B.O."/>
            <person name="Rhee S.Y."/>
            <person name="Sohng J.K."/>
        </authorList>
    </citation>
    <scope>NUCLEOTIDE SEQUENCE</scope>
    <source>
        <tissue evidence="4">Leaf</tissue>
    </source>
</reference>
<feature type="chain" id="PRO_5032545641" evidence="2">
    <location>
        <begin position="28"/>
        <end position="282"/>
    </location>
</feature>
<dbReference type="AlphaFoldDB" id="A0A834WHN2"/>
<evidence type="ECO:0000313" key="5">
    <source>
        <dbReference type="Proteomes" id="UP000634136"/>
    </source>
</evidence>
<dbReference type="InterPro" id="IPR053151">
    <property type="entry name" value="RNase_H-like"/>
</dbReference>
<keyword evidence="1" id="KW-0812">Transmembrane</keyword>
<feature type="transmembrane region" description="Helical" evidence="1">
    <location>
        <begin position="64"/>
        <end position="86"/>
    </location>
</feature>
<name>A0A834WHN2_9FABA</name>
<proteinExistence type="predicted"/>
<feature type="signal peptide" evidence="2">
    <location>
        <begin position="1"/>
        <end position="27"/>
    </location>
</feature>
<dbReference type="GO" id="GO:0004523">
    <property type="term" value="F:RNA-DNA hybrid ribonuclease activity"/>
    <property type="evidence" value="ECO:0007669"/>
    <property type="project" value="InterPro"/>
</dbReference>
<dbReference type="OrthoDB" id="986506at2759"/>
<dbReference type="PROSITE" id="PS50879">
    <property type="entry name" value="RNASE_H_1"/>
    <property type="match status" value="1"/>
</dbReference>
<accession>A0A834WHN2</accession>
<keyword evidence="1" id="KW-0472">Membrane</keyword>
<dbReference type="InterPro" id="IPR036397">
    <property type="entry name" value="RNaseH_sf"/>
</dbReference>
<dbReference type="InterPro" id="IPR012337">
    <property type="entry name" value="RNaseH-like_sf"/>
</dbReference>
<comment type="caution">
    <text evidence="4">The sequence shown here is derived from an EMBL/GenBank/DDBJ whole genome shotgun (WGS) entry which is preliminary data.</text>
</comment>
<keyword evidence="1" id="KW-1133">Transmembrane helix</keyword>
<evidence type="ECO:0000313" key="4">
    <source>
        <dbReference type="EMBL" id="KAF7823087.1"/>
    </source>
</evidence>
<gene>
    <name evidence="4" type="ORF">G2W53_021231</name>
</gene>
<evidence type="ECO:0000259" key="3">
    <source>
        <dbReference type="PROSITE" id="PS50879"/>
    </source>
</evidence>
<sequence>MRNGKRMGLAIVVVLVAQILIVGGAMAGESSESALVEARAAQEPAEAPEIRRLGKHHSSTDKSVAGGGVILGGLVTAIFAAVFCYIRVTGAREAGLISSSNNRLSPQLEKKLIRWNPPDVNWLKMNVDGSCWLHTSEIGCGGVLRDSNGRWISGFSKNMGYGSSVLAEAWAVKIGLELAKNSSVQNLSLEADSLIVINMIKNGVEIDHPLFPIIAGIRELAAKNWNVTFSHTLREGNRVANLLANLAHKSSGLQVWSNPPSVCINAVQDDVKGTWLPRGFAG</sequence>
<feature type="domain" description="RNase H type-1" evidence="3">
    <location>
        <begin position="119"/>
        <end position="249"/>
    </location>
</feature>
<dbReference type="EMBL" id="JAAIUW010000007">
    <property type="protein sequence ID" value="KAF7823087.1"/>
    <property type="molecule type" value="Genomic_DNA"/>
</dbReference>
<keyword evidence="2" id="KW-0732">Signal</keyword>
<keyword evidence="5" id="KW-1185">Reference proteome</keyword>
<organism evidence="4 5">
    <name type="scientific">Senna tora</name>
    <dbReference type="NCBI Taxonomy" id="362788"/>
    <lineage>
        <taxon>Eukaryota</taxon>
        <taxon>Viridiplantae</taxon>
        <taxon>Streptophyta</taxon>
        <taxon>Embryophyta</taxon>
        <taxon>Tracheophyta</taxon>
        <taxon>Spermatophyta</taxon>
        <taxon>Magnoliopsida</taxon>
        <taxon>eudicotyledons</taxon>
        <taxon>Gunneridae</taxon>
        <taxon>Pentapetalae</taxon>
        <taxon>rosids</taxon>
        <taxon>fabids</taxon>
        <taxon>Fabales</taxon>
        <taxon>Fabaceae</taxon>
        <taxon>Caesalpinioideae</taxon>
        <taxon>Cassia clade</taxon>
        <taxon>Senna</taxon>
    </lineage>
</organism>
<dbReference type="InterPro" id="IPR002156">
    <property type="entry name" value="RNaseH_domain"/>
</dbReference>
<dbReference type="Proteomes" id="UP000634136">
    <property type="component" value="Unassembled WGS sequence"/>
</dbReference>
<evidence type="ECO:0000256" key="1">
    <source>
        <dbReference type="SAM" id="Phobius"/>
    </source>
</evidence>
<dbReference type="Gene3D" id="3.30.420.10">
    <property type="entry name" value="Ribonuclease H-like superfamily/Ribonuclease H"/>
    <property type="match status" value="1"/>
</dbReference>
<protein>
    <submittedName>
        <fullName evidence="4">Putative ribonuclease H-like domain-containing protein</fullName>
    </submittedName>
</protein>